<evidence type="ECO:0000313" key="3">
    <source>
        <dbReference type="Proteomes" id="UP000007797"/>
    </source>
</evidence>
<feature type="transmembrane region" description="Helical" evidence="1">
    <location>
        <begin position="72"/>
        <end position="99"/>
    </location>
</feature>
<keyword evidence="1" id="KW-0472">Membrane</keyword>
<dbReference type="PRINTS" id="PR00259">
    <property type="entry name" value="TMFOUR"/>
</dbReference>
<keyword evidence="1" id="KW-1133">Transmembrane helix</keyword>
<gene>
    <name evidence="2" type="ORF">DFA_08884</name>
</gene>
<dbReference type="OMA" id="PYWIYLK"/>
<evidence type="ECO:0008006" key="4">
    <source>
        <dbReference type="Google" id="ProtNLM"/>
    </source>
</evidence>
<feature type="transmembrane region" description="Helical" evidence="1">
    <location>
        <begin position="12"/>
        <end position="31"/>
    </location>
</feature>
<dbReference type="GeneID" id="14869973"/>
<evidence type="ECO:0000313" key="2">
    <source>
        <dbReference type="EMBL" id="EGG17883.1"/>
    </source>
</evidence>
<accession>F4Q4T7</accession>
<feature type="transmembrane region" description="Helical" evidence="1">
    <location>
        <begin position="43"/>
        <end position="65"/>
    </location>
</feature>
<organism evidence="2 3">
    <name type="scientific">Cavenderia fasciculata</name>
    <name type="common">Slime mold</name>
    <name type="synonym">Dictyostelium fasciculatum</name>
    <dbReference type="NCBI Taxonomy" id="261658"/>
    <lineage>
        <taxon>Eukaryota</taxon>
        <taxon>Amoebozoa</taxon>
        <taxon>Evosea</taxon>
        <taxon>Eumycetozoa</taxon>
        <taxon>Dictyostelia</taxon>
        <taxon>Acytosteliales</taxon>
        <taxon>Cavenderiaceae</taxon>
        <taxon>Cavenderia</taxon>
    </lineage>
</organism>
<dbReference type="EMBL" id="GL883021">
    <property type="protein sequence ID" value="EGG17883.1"/>
    <property type="molecule type" value="Genomic_DNA"/>
</dbReference>
<sequence length="153" mass="16912">MGSKLETALRVIVIFCGVALACLTIPYWIYMKIAIDHDSYVPMGIYIASAIILLILAFLGIFGAIRKSRGLLLYFAVVMIMMFLFGIAQIIVTALDVAGCGDDPSSNFSFLCSVNTVGYYVPVGILLFINIFGAVMALWLRYKLVHDTEGKYY</sequence>
<keyword evidence="3" id="KW-1185">Reference proteome</keyword>
<dbReference type="PROSITE" id="PS51257">
    <property type="entry name" value="PROKAR_LIPOPROTEIN"/>
    <property type="match status" value="1"/>
</dbReference>
<evidence type="ECO:0000256" key="1">
    <source>
        <dbReference type="SAM" id="Phobius"/>
    </source>
</evidence>
<dbReference type="AlphaFoldDB" id="F4Q4T7"/>
<proteinExistence type="predicted"/>
<name>F4Q4T7_CACFS</name>
<dbReference type="KEGG" id="dfa:DFA_08884"/>
<feature type="transmembrane region" description="Helical" evidence="1">
    <location>
        <begin position="119"/>
        <end position="140"/>
    </location>
</feature>
<reference evidence="3" key="1">
    <citation type="journal article" date="2011" name="Genome Res.">
        <title>Phylogeny-wide analysis of social amoeba genomes highlights ancient origins for complex intercellular communication.</title>
        <authorList>
            <person name="Heidel A.J."/>
            <person name="Lawal H.M."/>
            <person name="Felder M."/>
            <person name="Schilde C."/>
            <person name="Helps N.R."/>
            <person name="Tunggal B."/>
            <person name="Rivero F."/>
            <person name="John U."/>
            <person name="Schleicher M."/>
            <person name="Eichinger L."/>
            <person name="Platzer M."/>
            <person name="Noegel A.A."/>
            <person name="Schaap P."/>
            <person name="Gloeckner G."/>
        </authorList>
    </citation>
    <scope>NUCLEOTIDE SEQUENCE [LARGE SCALE GENOMIC DNA]</scope>
    <source>
        <strain evidence="3">SH3</strain>
    </source>
</reference>
<keyword evidence="1" id="KW-0812">Transmembrane</keyword>
<protein>
    <recommendedName>
        <fullName evidence="4">Transmembrane protein</fullName>
    </recommendedName>
</protein>
<dbReference type="OrthoDB" id="17611at2759"/>
<dbReference type="RefSeq" id="XP_004356367.1">
    <property type="nucleotide sequence ID" value="XM_004356314.1"/>
</dbReference>
<dbReference type="Proteomes" id="UP000007797">
    <property type="component" value="Unassembled WGS sequence"/>
</dbReference>